<proteinExistence type="predicted"/>
<sequence>MDSPPRQDSPVHFSKYFTDENLQMMTEIIENSDEEKSAHDNDDDDPVLSPPEVNSYDPILAPAPIMLQSPNIMSNISSGIENDVSIESPNFSSIIAKEIAQLESGISPVPTTPLSLPVNSPMPIETQLSSPRHRQYARKQDKGRLRLVHKDQWLDVMRKKNKNLGNAYKSRDGKSRNKREMGPSCGEKCKLKCSQKITDIDRNLLFVAFWSMGDIVRHWDYINKYCEKINKRRVTTETASRREFTLRYYLPTKTHMTDSLAPNIQTLKIQVCKTMFLNTFGIKQGLVYSALKKLSLEGTVAHDKRGIHTHTKKITEEIIASVCDHVNSFAPVESHYVRKRSDKVYLDGSLTFAKMFLLYKDWNDPKNQNKAQTARQYRDIINSHINLGFHIPKKDQCDVCHVYKNLLRPVSEEQFQIYKTHMRNKTIAREFKIKDKECSLKSNDVLTAVYDFQKVHGMPYGETSILYYKRKLTVFNFTVYEMGSRVAKCYVWDESTAKRGANEVSSCLYNYIKEHHQKGIKIFNFWSDNCGGQNRNRIVFAAYLRAAKAFQVTITHKYFEKGHTQNEGDSVHALIERTAKNKMVYTPDQWYALIRWAKQDGRPYLVQEMTTSDFIDFKALLPGCNWTVNTNRERVFWSQLRQLEIRPESTDRIHYKIDFCEHEFKCIIVNNVLETPKTRSRNRLREDTSQISDPLLRPLTQAYKGKLPIPKAKLQDLKYLCQNNIIPSIYHDFYMSLIEDDNDNEHDKDEEDEEEE</sequence>
<dbReference type="Proteomes" id="UP000301870">
    <property type="component" value="Chromosome 20"/>
</dbReference>
<reference evidence="4" key="1">
    <citation type="submission" date="2025-08" db="UniProtKB">
        <authorList>
            <consortium name="RefSeq"/>
        </authorList>
    </citation>
    <scope>IDENTIFICATION</scope>
    <source>
        <strain evidence="4">Ishihara</strain>
        <tissue evidence="4">Whole body</tissue>
    </source>
</reference>
<dbReference type="OrthoDB" id="6136790at2759"/>
<evidence type="ECO:0000259" key="2">
    <source>
        <dbReference type="Pfam" id="PF25273"/>
    </source>
</evidence>
<evidence type="ECO:0000313" key="3">
    <source>
        <dbReference type="Proteomes" id="UP000301870"/>
    </source>
</evidence>
<evidence type="ECO:0000256" key="1">
    <source>
        <dbReference type="SAM" id="MobiDB-lite"/>
    </source>
</evidence>
<name>A0A9J7E556_SPOLT</name>
<feature type="region of interest" description="Disordered" evidence="1">
    <location>
        <begin position="28"/>
        <end position="53"/>
    </location>
</feature>
<keyword evidence="3" id="KW-1185">Reference proteome</keyword>
<dbReference type="PANTHER" id="PTHR10773">
    <property type="entry name" value="DNA-DIRECTED RNA POLYMERASES I, II, AND III SUBUNIT RPABC2"/>
    <property type="match status" value="1"/>
</dbReference>
<feature type="region of interest" description="Disordered" evidence="1">
    <location>
        <begin position="164"/>
        <end position="187"/>
    </location>
</feature>
<dbReference type="GeneID" id="111355134"/>
<evidence type="ECO:0000313" key="4">
    <source>
        <dbReference type="RefSeq" id="XP_022824650.1"/>
    </source>
</evidence>
<dbReference type="PANTHER" id="PTHR10773:SF19">
    <property type="match status" value="1"/>
</dbReference>
<gene>
    <name evidence="4" type="primary">LOC111355134</name>
</gene>
<dbReference type="AlphaFoldDB" id="A0A9J7E556"/>
<dbReference type="RefSeq" id="XP_022824650.1">
    <property type="nucleotide sequence ID" value="XM_022968882.1"/>
</dbReference>
<dbReference type="KEGG" id="sliu:111355134"/>
<feature type="domain" description="DUF7869" evidence="2">
    <location>
        <begin position="484"/>
        <end position="639"/>
    </location>
</feature>
<dbReference type="InterPro" id="IPR057191">
    <property type="entry name" value="DUF7869"/>
</dbReference>
<feature type="compositionally biased region" description="Basic and acidic residues" evidence="1">
    <location>
        <begin position="169"/>
        <end position="181"/>
    </location>
</feature>
<organism evidence="3 4">
    <name type="scientific">Spodoptera litura</name>
    <name type="common">Asian cotton leafworm</name>
    <dbReference type="NCBI Taxonomy" id="69820"/>
    <lineage>
        <taxon>Eukaryota</taxon>
        <taxon>Metazoa</taxon>
        <taxon>Ecdysozoa</taxon>
        <taxon>Arthropoda</taxon>
        <taxon>Hexapoda</taxon>
        <taxon>Insecta</taxon>
        <taxon>Pterygota</taxon>
        <taxon>Neoptera</taxon>
        <taxon>Endopterygota</taxon>
        <taxon>Lepidoptera</taxon>
        <taxon>Glossata</taxon>
        <taxon>Ditrysia</taxon>
        <taxon>Noctuoidea</taxon>
        <taxon>Noctuidae</taxon>
        <taxon>Amphipyrinae</taxon>
        <taxon>Spodoptera</taxon>
    </lineage>
</organism>
<accession>A0A9J7E556</accession>
<dbReference type="Pfam" id="PF25273">
    <property type="entry name" value="DUF7869"/>
    <property type="match status" value="1"/>
</dbReference>
<protein>
    <submittedName>
        <fullName evidence="4">Uncharacterized protein LOC111355134</fullName>
    </submittedName>
</protein>